<keyword evidence="3" id="KW-0731">Sigma factor</keyword>
<dbReference type="RefSeq" id="WP_331713502.1">
    <property type="nucleotide sequence ID" value="NZ_WOXT01000005.1"/>
</dbReference>
<dbReference type="GO" id="GO:0006352">
    <property type="term" value="P:DNA-templated transcription initiation"/>
    <property type="evidence" value="ECO:0007669"/>
    <property type="project" value="InterPro"/>
</dbReference>
<dbReference type="GO" id="GO:0016987">
    <property type="term" value="F:sigma factor activity"/>
    <property type="evidence" value="ECO:0007669"/>
    <property type="project" value="UniProtKB-KW"/>
</dbReference>
<dbReference type="InterPro" id="IPR013249">
    <property type="entry name" value="RNA_pol_sigma70_r4_t2"/>
</dbReference>
<dbReference type="GO" id="GO:0003677">
    <property type="term" value="F:DNA binding"/>
    <property type="evidence" value="ECO:0007669"/>
    <property type="project" value="InterPro"/>
</dbReference>
<dbReference type="PANTHER" id="PTHR43133:SF45">
    <property type="entry name" value="RNA POLYMERASE ECF-TYPE SIGMA FACTOR"/>
    <property type="match status" value="1"/>
</dbReference>
<dbReference type="SUPFAM" id="SSF88659">
    <property type="entry name" value="Sigma3 and sigma4 domains of RNA polymerase sigma factors"/>
    <property type="match status" value="1"/>
</dbReference>
<sequence>MTATLALSPDFQSLLAAHRGIVLKVAATYARSPEDRADLAQDIAMQLWQAWPAYDSSRAFATWMYRVALNVAISWQRRERHRRHEPLDDDDAHAQLAGALDVDVEVREQLTLVQRAMASLGDVDRALLLLHLEGCSHRESAEVLGTTEGNVATRLNRIKTHLRREVADA</sequence>
<dbReference type="Pfam" id="PF04542">
    <property type="entry name" value="Sigma70_r2"/>
    <property type="match status" value="1"/>
</dbReference>
<dbReference type="InterPro" id="IPR007627">
    <property type="entry name" value="RNA_pol_sigma70_r2"/>
</dbReference>
<dbReference type="InterPro" id="IPR014284">
    <property type="entry name" value="RNA_pol_sigma-70_dom"/>
</dbReference>
<dbReference type="NCBIfam" id="TIGR02937">
    <property type="entry name" value="sigma70-ECF"/>
    <property type="match status" value="1"/>
</dbReference>
<dbReference type="Pfam" id="PF08281">
    <property type="entry name" value="Sigma70_r4_2"/>
    <property type="match status" value="1"/>
</dbReference>
<accession>A0A7C9HVB2</accession>
<dbReference type="InterPro" id="IPR013325">
    <property type="entry name" value="RNA_pol_sigma_r2"/>
</dbReference>
<evidence type="ECO:0000259" key="6">
    <source>
        <dbReference type="Pfam" id="PF08281"/>
    </source>
</evidence>
<comment type="caution">
    <text evidence="7">The sequence shown here is derived from an EMBL/GenBank/DDBJ whole genome shotgun (WGS) entry which is preliminary data.</text>
</comment>
<comment type="similarity">
    <text evidence="1">Belongs to the sigma-70 factor family. ECF subfamily.</text>
</comment>
<keyword evidence="8" id="KW-1185">Reference proteome</keyword>
<gene>
    <name evidence="7" type="ORF">GN331_14790</name>
</gene>
<evidence type="ECO:0000313" key="7">
    <source>
        <dbReference type="EMBL" id="MUV15471.1"/>
    </source>
</evidence>
<dbReference type="PANTHER" id="PTHR43133">
    <property type="entry name" value="RNA POLYMERASE ECF-TYPE SIGMA FACTO"/>
    <property type="match status" value="1"/>
</dbReference>
<dbReference type="InterPro" id="IPR036388">
    <property type="entry name" value="WH-like_DNA-bd_sf"/>
</dbReference>
<dbReference type="Gene3D" id="1.10.10.10">
    <property type="entry name" value="Winged helix-like DNA-binding domain superfamily/Winged helix DNA-binding domain"/>
    <property type="match status" value="1"/>
</dbReference>
<dbReference type="InterPro" id="IPR013324">
    <property type="entry name" value="RNA_pol_sigma_r3/r4-like"/>
</dbReference>
<dbReference type="AlphaFoldDB" id="A0A7C9HVB2"/>
<evidence type="ECO:0000256" key="4">
    <source>
        <dbReference type="ARBA" id="ARBA00023163"/>
    </source>
</evidence>
<proteinExistence type="inferred from homology"/>
<evidence type="ECO:0000259" key="5">
    <source>
        <dbReference type="Pfam" id="PF04542"/>
    </source>
</evidence>
<feature type="domain" description="RNA polymerase sigma factor 70 region 4 type 2" evidence="6">
    <location>
        <begin position="112"/>
        <end position="162"/>
    </location>
</feature>
<reference evidence="7 8" key="1">
    <citation type="submission" date="2019-12" db="EMBL/GenBank/DDBJ databases">
        <authorList>
            <person name="Xu J."/>
        </authorList>
    </citation>
    <scope>NUCLEOTIDE SEQUENCE [LARGE SCALE GENOMIC DNA]</scope>
    <source>
        <strain evidence="7 8">HX-5-24</strain>
    </source>
</reference>
<evidence type="ECO:0000256" key="2">
    <source>
        <dbReference type="ARBA" id="ARBA00023015"/>
    </source>
</evidence>
<dbReference type="InterPro" id="IPR039425">
    <property type="entry name" value="RNA_pol_sigma-70-like"/>
</dbReference>
<protein>
    <submittedName>
        <fullName evidence="7">Sigma-70 family RNA polymerase sigma factor</fullName>
    </submittedName>
</protein>
<feature type="domain" description="RNA polymerase sigma-70 region 2" evidence="5">
    <location>
        <begin position="15"/>
        <end position="81"/>
    </location>
</feature>
<dbReference type="Proteomes" id="UP000479692">
    <property type="component" value="Unassembled WGS sequence"/>
</dbReference>
<dbReference type="SUPFAM" id="SSF88946">
    <property type="entry name" value="Sigma2 domain of RNA polymerase sigma factors"/>
    <property type="match status" value="1"/>
</dbReference>
<dbReference type="EMBL" id="WOXT01000005">
    <property type="protein sequence ID" value="MUV15471.1"/>
    <property type="molecule type" value="Genomic_DNA"/>
</dbReference>
<evidence type="ECO:0000313" key="8">
    <source>
        <dbReference type="Proteomes" id="UP000479692"/>
    </source>
</evidence>
<dbReference type="Gene3D" id="1.10.1740.10">
    <property type="match status" value="1"/>
</dbReference>
<name>A0A7C9HVB2_9GAMM</name>
<keyword evidence="2" id="KW-0805">Transcription regulation</keyword>
<evidence type="ECO:0000256" key="3">
    <source>
        <dbReference type="ARBA" id="ARBA00023082"/>
    </source>
</evidence>
<organism evidence="7 8">
    <name type="scientific">Noviluteimonas gilva</name>
    <dbReference type="NCBI Taxonomy" id="2682097"/>
    <lineage>
        <taxon>Bacteria</taxon>
        <taxon>Pseudomonadati</taxon>
        <taxon>Pseudomonadota</taxon>
        <taxon>Gammaproteobacteria</taxon>
        <taxon>Lysobacterales</taxon>
        <taxon>Lysobacteraceae</taxon>
        <taxon>Noviluteimonas</taxon>
    </lineage>
</organism>
<keyword evidence="4" id="KW-0804">Transcription</keyword>
<evidence type="ECO:0000256" key="1">
    <source>
        <dbReference type="ARBA" id="ARBA00010641"/>
    </source>
</evidence>